<dbReference type="GO" id="GO:0005509">
    <property type="term" value="F:calcium ion binding"/>
    <property type="evidence" value="ECO:0007669"/>
    <property type="project" value="InterPro"/>
</dbReference>
<accession>B3RV32</accession>
<dbReference type="OrthoDB" id="418595at2759"/>
<proteinExistence type="predicted"/>
<dbReference type="InParanoid" id="B3RV32"/>
<dbReference type="InterPro" id="IPR018247">
    <property type="entry name" value="EF_Hand_1_Ca_BS"/>
</dbReference>
<keyword evidence="1" id="KW-0106">Calcium</keyword>
<evidence type="ECO:0000313" key="5">
    <source>
        <dbReference type="Proteomes" id="UP000009022"/>
    </source>
</evidence>
<feature type="domain" description="EF-hand" evidence="3">
    <location>
        <begin position="87"/>
        <end position="122"/>
    </location>
</feature>
<dbReference type="PROSITE" id="PS00018">
    <property type="entry name" value="EF_HAND_1"/>
    <property type="match status" value="2"/>
</dbReference>
<dbReference type="Pfam" id="PF13499">
    <property type="entry name" value="EF-hand_7"/>
    <property type="match status" value="1"/>
</dbReference>
<dbReference type="SUPFAM" id="SSF47473">
    <property type="entry name" value="EF-hand"/>
    <property type="match status" value="1"/>
</dbReference>
<dbReference type="Gene3D" id="1.10.238.10">
    <property type="entry name" value="EF-hand"/>
    <property type="match status" value="1"/>
</dbReference>
<dbReference type="AlphaFoldDB" id="B3RV32"/>
<gene>
    <name evidence="4" type="ORF">TRIADDRAFT_55508</name>
</gene>
<keyword evidence="5" id="KW-1185">Reference proteome</keyword>
<dbReference type="CDD" id="cd00051">
    <property type="entry name" value="EFh"/>
    <property type="match status" value="1"/>
</dbReference>
<feature type="domain" description="EF-hand" evidence="3">
    <location>
        <begin position="51"/>
        <end position="86"/>
    </location>
</feature>
<dbReference type="PhylomeDB" id="B3RV32"/>
<sequence>MSSIPKPPKKPKKKKKKNAAKEKIKLEADRIASSEALYNDFIKRMTQWMLDNYGRAIDLFRRFDINGDGALSIEEFTCGMRDLDAPATLAELMVLAREIDRDNSGSIDYLEFANGLRYRREEKNRDDGLPVLRIKRERGHQCPHCHLRLWSPIEEKDIRYIRLELRMSIFASFAHNHPTAFTTIVHAHVPIYGVTQIVSEQLGELQLAIKIYRDQIATGCMRPEMTLDDYGFHGNSDPDEPEDVLLYYDYDVPVIDCPILLADHYF</sequence>
<dbReference type="STRING" id="10228.B3RV32"/>
<dbReference type="InterPro" id="IPR011992">
    <property type="entry name" value="EF-hand-dom_pair"/>
</dbReference>
<dbReference type="OMA" id="ECPILLC"/>
<dbReference type="EMBL" id="DS985244">
    <property type="protein sequence ID" value="EDV25429.1"/>
    <property type="molecule type" value="Genomic_DNA"/>
</dbReference>
<dbReference type="GeneID" id="6752675"/>
<dbReference type="CTD" id="6752675"/>
<dbReference type="SMART" id="SM00054">
    <property type="entry name" value="EFh"/>
    <property type="match status" value="2"/>
</dbReference>
<dbReference type="Proteomes" id="UP000009022">
    <property type="component" value="Unassembled WGS sequence"/>
</dbReference>
<evidence type="ECO:0000313" key="4">
    <source>
        <dbReference type="EMBL" id="EDV25429.1"/>
    </source>
</evidence>
<name>B3RV32_TRIAD</name>
<dbReference type="HOGENOM" id="CLU_073689_0_0_1"/>
<dbReference type="eggNOG" id="ENOG502S2PQ">
    <property type="taxonomic scope" value="Eukaryota"/>
</dbReference>
<reference evidence="4 5" key="1">
    <citation type="journal article" date="2008" name="Nature">
        <title>The Trichoplax genome and the nature of placozoans.</title>
        <authorList>
            <person name="Srivastava M."/>
            <person name="Begovic E."/>
            <person name="Chapman J."/>
            <person name="Putnam N.H."/>
            <person name="Hellsten U."/>
            <person name="Kawashima T."/>
            <person name="Kuo A."/>
            <person name="Mitros T."/>
            <person name="Salamov A."/>
            <person name="Carpenter M.L."/>
            <person name="Signorovitch A.Y."/>
            <person name="Moreno M.A."/>
            <person name="Kamm K."/>
            <person name="Grimwood J."/>
            <person name="Schmutz J."/>
            <person name="Shapiro H."/>
            <person name="Grigoriev I.V."/>
            <person name="Buss L.W."/>
            <person name="Schierwater B."/>
            <person name="Dellaporta S.L."/>
            <person name="Rokhsar D.S."/>
        </authorList>
    </citation>
    <scope>NUCLEOTIDE SEQUENCE [LARGE SCALE GENOMIC DNA]</scope>
    <source>
        <strain evidence="4 5">Grell-BS-1999</strain>
    </source>
</reference>
<feature type="region of interest" description="Disordered" evidence="2">
    <location>
        <begin position="1"/>
        <end position="22"/>
    </location>
</feature>
<dbReference type="KEGG" id="tad:TRIADDRAFT_55508"/>
<protein>
    <recommendedName>
        <fullName evidence="3">EF-hand domain-containing protein</fullName>
    </recommendedName>
</protein>
<feature type="compositionally biased region" description="Basic residues" evidence="2">
    <location>
        <begin position="7"/>
        <end position="18"/>
    </location>
</feature>
<dbReference type="InterPro" id="IPR002048">
    <property type="entry name" value="EF_hand_dom"/>
</dbReference>
<evidence type="ECO:0000259" key="3">
    <source>
        <dbReference type="PROSITE" id="PS50222"/>
    </source>
</evidence>
<evidence type="ECO:0000256" key="2">
    <source>
        <dbReference type="SAM" id="MobiDB-lite"/>
    </source>
</evidence>
<organism evidence="4 5">
    <name type="scientific">Trichoplax adhaerens</name>
    <name type="common">Trichoplax reptans</name>
    <dbReference type="NCBI Taxonomy" id="10228"/>
    <lineage>
        <taxon>Eukaryota</taxon>
        <taxon>Metazoa</taxon>
        <taxon>Placozoa</taxon>
        <taxon>Uniplacotomia</taxon>
        <taxon>Trichoplacea</taxon>
        <taxon>Trichoplacidae</taxon>
        <taxon>Trichoplax</taxon>
    </lineage>
</organism>
<evidence type="ECO:0000256" key="1">
    <source>
        <dbReference type="ARBA" id="ARBA00022837"/>
    </source>
</evidence>
<dbReference type="RefSeq" id="XP_002111462.1">
    <property type="nucleotide sequence ID" value="XM_002111426.1"/>
</dbReference>
<dbReference type="PROSITE" id="PS50222">
    <property type="entry name" value="EF_HAND_2"/>
    <property type="match status" value="2"/>
</dbReference>